<evidence type="ECO:0000313" key="1">
    <source>
        <dbReference type="EMBL" id="MBD2842247.1"/>
    </source>
</evidence>
<evidence type="ECO:0000313" key="2">
    <source>
        <dbReference type="Proteomes" id="UP000635384"/>
    </source>
</evidence>
<sequence>MLFNISEIAMATAVACSEGGKIPAYEERIKRLLKAGLVEVQSTESDHPRAARLLSAEEACLAALLSATTEMFDFGIHLQRAIVGAVRRSTVGLGPKAGTRKAHDLARAVEGIANEEKWVLTLSWRGREDIVARFVPYTMAQPNEGTERLMEASGRPLFGRLILPLNGIFEPFARRLRA</sequence>
<proteinExistence type="predicted"/>
<dbReference type="EMBL" id="JACXLC010000001">
    <property type="protein sequence ID" value="MBD2842247.1"/>
    <property type="molecule type" value="Genomic_DNA"/>
</dbReference>
<accession>A0ABR8KVH7</accession>
<protein>
    <submittedName>
        <fullName evidence="1">Uncharacterized protein</fullName>
    </submittedName>
</protein>
<organism evidence="1 2">
    <name type="scientific">Erythrobacter rubeus</name>
    <dbReference type="NCBI Taxonomy" id="2760803"/>
    <lineage>
        <taxon>Bacteria</taxon>
        <taxon>Pseudomonadati</taxon>
        <taxon>Pseudomonadota</taxon>
        <taxon>Alphaproteobacteria</taxon>
        <taxon>Sphingomonadales</taxon>
        <taxon>Erythrobacteraceae</taxon>
        <taxon>Erythrobacter/Porphyrobacter group</taxon>
        <taxon>Erythrobacter</taxon>
    </lineage>
</organism>
<name>A0ABR8KVH7_9SPHN</name>
<dbReference type="RefSeq" id="WP_190787724.1">
    <property type="nucleotide sequence ID" value="NZ_JACXLC010000001.1"/>
</dbReference>
<keyword evidence="2" id="KW-1185">Reference proteome</keyword>
<comment type="caution">
    <text evidence="1">The sequence shown here is derived from an EMBL/GenBank/DDBJ whole genome shotgun (WGS) entry which is preliminary data.</text>
</comment>
<dbReference type="Proteomes" id="UP000635384">
    <property type="component" value="Unassembled WGS sequence"/>
</dbReference>
<reference evidence="1 2" key="1">
    <citation type="submission" date="2020-09" db="EMBL/GenBank/DDBJ databases">
        <authorList>
            <person name="Yoon J.-W."/>
        </authorList>
    </citation>
    <scope>NUCLEOTIDE SEQUENCE [LARGE SCALE GENOMIC DNA]</scope>
    <source>
        <strain evidence="1 2">KMU-140</strain>
    </source>
</reference>
<gene>
    <name evidence="1" type="ORF">IB285_08270</name>
</gene>